<dbReference type="EMBL" id="NIZW01000003">
    <property type="protein sequence ID" value="PHQ36111.1"/>
    <property type="molecule type" value="Genomic_DNA"/>
</dbReference>
<sequence>MPHNGRFLRHRPERSGRCLNCRKLYQGYGPLPKSQGVPEGPQRKNHVRRQTRERVSVCSCRDPQSRPSTKEYPKNRCW</sequence>
<dbReference type="Proteomes" id="UP000225740">
    <property type="component" value="Unassembled WGS sequence"/>
</dbReference>
<proteinExistence type="predicted"/>
<keyword evidence="3" id="KW-1185">Reference proteome</keyword>
<gene>
    <name evidence="2" type="ORF">CEE69_05350</name>
</gene>
<feature type="region of interest" description="Disordered" evidence="1">
    <location>
        <begin position="29"/>
        <end position="78"/>
    </location>
</feature>
<organism evidence="2 3">
    <name type="scientific">Rhodopirellula bahusiensis</name>
    <dbReference type="NCBI Taxonomy" id="2014065"/>
    <lineage>
        <taxon>Bacteria</taxon>
        <taxon>Pseudomonadati</taxon>
        <taxon>Planctomycetota</taxon>
        <taxon>Planctomycetia</taxon>
        <taxon>Pirellulales</taxon>
        <taxon>Pirellulaceae</taxon>
        <taxon>Rhodopirellula</taxon>
    </lineage>
</organism>
<feature type="compositionally biased region" description="Basic and acidic residues" evidence="1">
    <location>
        <begin position="68"/>
        <end position="78"/>
    </location>
</feature>
<accession>A0A2G1WAS0</accession>
<protein>
    <submittedName>
        <fullName evidence="2">Uncharacterized protein</fullName>
    </submittedName>
</protein>
<dbReference type="AlphaFoldDB" id="A0A2G1WAS0"/>
<name>A0A2G1WAS0_9BACT</name>
<reference evidence="2 3" key="1">
    <citation type="submission" date="2017-06" db="EMBL/GenBank/DDBJ databases">
        <title>Description of Rhodopirellula bahusiensis sp. nov.</title>
        <authorList>
            <person name="Kizina J."/>
            <person name="Harder J."/>
        </authorList>
    </citation>
    <scope>NUCLEOTIDE SEQUENCE [LARGE SCALE GENOMIC DNA]</scope>
    <source>
        <strain evidence="2 3">SWK21</strain>
    </source>
</reference>
<evidence type="ECO:0000256" key="1">
    <source>
        <dbReference type="SAM" id="MobiDB-lite"/>
    </source>
</evidence>
<comment type="caution">
    <text evidence="2">The sequence shown here is derived from an EMBL/GenBank/DDBJ whole genome shotgun (WGS) entry which is preliminary data.</text>
</comment>
<evidence type="ECO:0000313" key="2">
    <source>
        <dbReference type="EMBL" id="PHQ36111.1"/>
    </source>
</evidence>
<evidence type="ECO:0000313" key="3">
    <source>
        <dbReference type="Proteomes" id="UP000225740"/>
    </source>
</evidence>